<keyword evidence="2" id="KW-1185">Reference proteome</keyword>
<feature type="compositionally biased region" description="Basic residues" evidence="1">
    <location>
        <begin position="45"/>
        <end position="59"/>
    </location>
</feature>
<feature type="compositionally biased region" description="Acidic residues" evidence="1">
    <location>
        <begin position="1"/>
        <end position="14"/>
    </location>
</feature>
<evidence type="ECO:0000256" key="1">
    <source>
        <dbReference type="SAM" id="MobiDB-lite"/>
    </source>
</evidence>
<dbReference type="KEGG" id="rsz:108861445"/>
<protein>
    <submittedName>
        <fullName evidence="3">Uncharacterized protein LOC108861445</fullName>
    </submittedName>
</protein>
<sequence>MVLASEEEEKEEEDGCQKTSRQRDTEEEEAAPPYPASLAISKATSRSKRRLRKGWNRGK</sequence>
<organism evidence="2 3">
    <name type="scientific">Raphanus sativus</name>
    <name type="common">Radish</name>
    <name type="synonym">Raphanus raphanistrum var. sativus</name>
    <dbReference type="NCBI Taxonomy" id="3726"/>
    <lineage>
        <taxon>Eukaryota</taxon>
        <taxon>Viridiplantae</taxon>
        <taxon>Streptophyta</taxon>
        <taxon>Embryophyta</taxon>
        <taxon>Tracheophyta</taxon>
        <taxon>Spermatophyta</taxon>
        <taxon>Magnoliopsida</taxon>
        <taxon>eudicotyledons</taxon>
        <taxon>Gunneridae</taxon>
        <taxon>Pentapetalae</taxon>
        <taxon>rosids</taxon>
        <taxon>malvids</taxon>
        <taxon>Brassicales</taxon>
        <taxon>Brassicaceae</taxon>
        <taxon>Brassiceae</taxon>
        <taxon>Raphanus</taxon>
    </lineage>
</organism>
<dbReference type="Proteomes" id="UP000504610">
    <property type="component" value="Chromosome 1"/>
</dbReference>
<dbReference type="AlphaFoldDB" id="A0A6J0P4C3"/>
<gene>
    <name evidence="3" type="primary">LOC108861445</name>
</gene>
<dbReference type="RefSeq" id="XP_018490813.1">
    <property type="nucleotide sequence ID" value="XM_018635311.2"/>
</dbReference>
<evidence type="ECO:0000313" key="3">
    <source>
        <dbReference type="RefSeq" id="XP_018490813.1"/>
    </source>
</evidence>
<accession>A0A6J0P4C3</accession>
<reference evidence="3" key="2">
    <citation type="submission" date="2025-08" db="UniProtKB">
        <authorList>
            <consortium name="RefSeq"/>
        </authorList>
    </citation>
    <scope>IDENTIFICATION</scope>
    <source>
        <tissue evidence="3">Leaf</tissue>
    </source>
</reference>
<evidence type="ECO:0000313" key="2">
    <source>
        <dbReference type="Proteomes" id="UP000504610"/>
    </source>
</evidence>
<name>A0A6J0P4C3_RAPSA</name>
<reference evidence="2" key="1">
    <citation type="journal article" date="2019" name="Database">
        <title>The radish genome database (RadishGD): an integrated information resource for radish genomics.</title>
        <authorList>
            <person name="Yu H.J."/>
            <person name="Baek S."/>
            <person name="Lee Y.J."/>
            <person name="Cho A."/>
            <person name="Mun J.H."/>
        </authorList>
    </citation>
    <scope>NUCLEOTIDE SEQUENCE [LARGE SCALE GENOMIC DNA]</scope>
    <source>
        <strain evidence="2">cv. WK10039</strain>
    </source>
</reference>
<dbReference type="GeneID" id="108861445"/>
<feature type="region of interest" description="Disordered" evidence="1">
    <location>
        <begin position="1"/>
        <end position="59"/>
    </location>
</feature>
<proteinExistence type="predicted"/>